<dbReference type="Gene3D" id="1.10.510.10">
    <property type="entry name" value="Transferase(Phosphotransferase) domain 1"/>
    <property type="match status" value="1"/>
</dbReference>
<evidence type="ECO:0000256" key="1">
    <source>
        <dbReference type="ARBA" id="ARBA00012513"/>
    </source>
</evidence>
<keyword evidence="3" id="KW-0547">Nucleotide-binding</keyword>
<evidence type="ECO:0000313" key="9">
    <source>
        <dbReference type="Proteomes" id="UP000324800"/>
    </source>
</evidence>
<dbReference type="InterPro" id="IPR011009">
    <property type="entry name" value="Kinase-like_dom_sf"/>
</dbReference>
<keyword evidence="8" id="KW-0723">Serine/threonine-protein kinase</keyword>
<evidence type="ECO:0000256" key="4">
    <source>
        <dbReference type="ARBA" id="ARBA00022777"/>
    </source>
</evidence>
<evidence type="ECO:0000256" key="3">
    <source>
        <dbReference type="ARBA" id="ARBA00022741"/>
    </source>
</evidence>
<evidence type="ECO:0000256" key="6">
    <source>
        <dbReference type="SAM" id="MobiDB-lite"/>
    </source>
</evidence>
<comment type="caution">
    <text evidence="8">The sequence shown here is derived from an EMBL/GenBank/DDBJ whole genome shotgun (WGS) entry which is preliminary data.</text>
</comment>
<dbReference type="EC" id="2.7.11.1" evidence="1"/>
<dbReference type="PROSITE" id="PS00108">
    <property type="entry name" value="PROTEIN_KINASE_ST"/>
    <property type="match status" value="1"/>
</dbReference>
<organism evidence="8 9">
    <name type="scientific">Streblomastix strix</name>
    <dbReference type="NCBI Taxonomy" id="222440"/>
    <lineage>
        <taxon>Eukaryota</taxon>
        <taxon>Metamonada</taxon>
        <taxon>Preaxostyla</taxon>
        <taxon>Oxymonadida</taxon>
        <taxon>Streblomastigidae</taxon>
        <taxon>Streblomastix</taxon>
    </lineage>
</organism>
<evidence type="ECO:0000259" key="7">
    <source>
        <dbReference type="PROSITE" id="PS50011"/>
    </source>
</evidence>
<dbReference type="GO" id="GO:0004674">
    <property type="term" value="F:protein serine/threonine kinase activity"/>
    <property type="evidence" value="ECO:0007669"/>
    <property type="project" value="UniProtKB-KW"/>
</dbReference>
<dbReference type="InterPro" id="IPR008271">
    <property type="entry name" value="Ser/Thr_kinase_AS"/>
</dbReference>
<dbReference type="PANTHER" id="PTHR43671">
    <property type="entry name" value="SERINE/THREONINE-PROTEIN KINASE NEK"/>
    <property type="match status" value="1"/>
</dbReference>
<dbReference type="Pfam" id="PF00069">
    <property type="entry name" value="Pkinase"/>
    <property type="match status" value="2"/>
</dbReference>
<keyword evidence="2" id="KW-0808">Transferase</keyword>
<feature type="domain" description="Protein kinase" evidence="7">
    <location>
        <begin position="1"/>
        <end position="298"/>
    </location>
</feature>
<gene>
    <name evidence="8" type="ORF">EZS28_039189</name>
</gene>
<dbReference type="InterPro" id="IPR000719">
    <property type="entry name" value="Prot_kinase_dom"/>
</dbReference>
<accession>A0A5J4U4M8</accession>
<keyword evidence="5" id="KW-0067">ATP-binding</keyword>
<dbReference type="AlphaFoldDB" id="A0A5J4U4M8"/>
<keyword evidence="4 8" id="KW-0418">Kinase</keyword>
<sequence>KKLPSKNATIKNPSLNYKQTKKSLQWLTSAIFCSTSSIQSTQEKDKDYLHVVEPLGFFLNEEKDSAYLVMEFCDVGDLRNFMNQLKNKKEKISVEKAIQFTKQIASSLIQLHQHGIIHGDLKPENILLTKDQQVKLADFGLARKLELGKLYTLAVGGTFLYQAPELLFNNSVLSKQIEKVKQKSDEEEEEDDEEEEEEQEEEDIEEKNKQNQKETIDVDVWAFGTVMFELLAQRHPFFTNKNITPSEFIQKVLTHPPAKLPSMYPDQLKNIIMRMLEKNPNNRISASEVLVELDDLELSMKQ</sequence>
<dbReference type="InterPro" id="IPR050660">
    <property type="entry name" value="NEK_Ser/Thr_kinase"/>
</dbReference>
<evidence type="ECO:0000256" key="2">
    <source>
        <dbReference type="ARBA" id="ARBA00022679"/>
    </source>
</evidence>
<feature type="non-terminal residue" evidence="8">
    <location>
        <position position="1"/>
    </location>
</feature>
<dbReference type="PANTHER" id="PTHR43671:SF13">
    <property type="entry name" value="SERINE_THREONINE-PROTEIN KINASE NEK2"/>
    <property type="match status" value="1"/>
</dbReference>
<dbReference type="EMBL" id="SNRW01020622">
    <property type="protein sequence ID" value="KAA6365284.1"/>
    <property type="molecule type" value="Genomic_DNA"/>
</dbReference>
<evidence type="ECO:0000313" key="8">
    <source>
        <dbReference type="EMBL" id="KAA6365284.1"/>
    </source>
</evidence>
<dbReference type="Proteomes" id="UP000324800">
    <property type="component" value="Unassembled WGS sequence"/>
</dbReference>
<proteinExistence type="predicted"/>
<protein>
    <recommendedName>
        <fullName evidence="1">non-specific serine/threonine protein kinase</fullName>
        <ecNumber evidence="1">2.7.11.1</ecNumber>
    </recommendedName>
</protein>
<dbReference type="SMART" id="SM00220">
    <property type="entry name" value="S_TKc"/>
    <property type="match status" value="1"/>
</dbReference>
<dbReference type="PROSITE" id="PS50011">
    <property type="entry name" value="PROTEIN_KINASE_DOM"/>
    <property type="match status" value="1"/>
</dbReference>
<feature type="region of interest" description="Disordered" evidence="6">
    <location>
        <begin position="181"/>
        <end position="211"/>
    </location>
</feature>
<feature type="compositionally biased region" description="Acidic residues" evidence="6">
    <location>
        <begin position="185"/>
        <end position="205"/>
    </location>
</feature>
<dbReference type="CDD" id="cd14014">
    <property type="entry name" value="STKc_PknB_like"/>
    <property type="match status" value="1"/>
</dbReference>
<dbReference type="SUPFAM" id="SSF56112">
    <property type="entry name" value="Protein kinase-like (PK-like)"/>
    <property type="match status" value="1"/>
</dbReference>
<evidence type="ECO:0000256" key="5">
    <source>
        <dbReference type="ARBA" id="ARBA00022840"/>
    </source>
</evidence>
<name>A0A5J4U4M8_9EUKA</name>
<dbReference type="GO" id="GO:0005524">
    <property type="term" value="F:ATP binding"/>
    <property type="evidence" value="ECO:0007669"/>
    <property type="project" value="UniProtKB-KW"/>
</dbReference>
<reference evidence="8 9" key="1">
    <citation type="submission" date="2019-03" db="EMBL/GenBank/DDBJ databases">
        <title>Single cell metagenomics reveals metabolic interactions within the superorganism composed of flagellate Streblomastix strix and complex community of Bacteroidetes bacteria on its surface.</title>
        <authorList>
            <person name="Treitli S.C."/>
            <person name="Kolisko M."/>
            <person name="Husnik F."/>
            <person name="Keeling P."/>
            <person name="Hampl V."/>
        </authorList>
    </citation>
    <scope>NUCLEOTIDE SEQUENCE [LARGE SCALE GENOMIC DNA]</scope>
    <source>
        <strain evidence="8">ST1C</strain>
    </source>
</reference>
<dbReference type="OrthoDB" id="10252171at2759"/>